<evidence type="ECO:0000313" key="2">
    <source>
        <dbReference type="EMBL" id="KAK4104581.1"/>
    </source>
</evidence>
<evidence type="ECO:0000259" key="1">
    <source>
        <dbReference type="Pfam" id="PF13460"/>
    </source>
</evidence>
<proteinExistence type="predicted"/>
<dbReference type="InterPro" id="IPR036291">
    <property type="entry name" value="NAD(P)-bd_dom_sf"/>
</dbReference>
<dbReference type="EMBL" id="MU863626">
    <property type="protein sequence ID" value="KAK4104581.1"/>
    <property type="molecule type" value="Genomic_DNA"/>
</dbReference>
<sequence>MSPQIVVVPASTKAGRETIRQLLESEGSTPQVRGIYRDPSKAPVEFTQHPRFEAKQGDVSSGTGLDFGSADAVFYIPPPTFDGTDQGEWAARCAEHVKHAIREAPSVKRLLLLSAMGAQHDHGIGLLCLNHISDKILRDAAQDVIMVRPGFFQEFFGTALEMAKADPPVVYSWSTPIDHKIPMVSLKDIAKACTKVLLADSESVKQMPHDFKIVGPRSYSSRDLKDAVEQVTGKAVELQLVERDQLAGYVRQETPEPHVGEIVEFLEACLPGGVIDGEAELGENTVVGEIELVDALRGLHATA</sequence>
<accession>A0AAN6QBR9</accession>
<protein>
    <submittedName>
        <fullName evidence="2">NAD(P)-binding protein</fullName>
    </submittedName>
</protein>
<organism evidence="2 3">
    <name type="scientific">Parathielavia hyrcaniae</name>
    <dbReference type="NCBI Taxonomy" id="113614"/>
    <lineage>
        <taxon>Eukaryota</taxon>
        <taxon>Fungi</taxon>
        <taxon>Dikarya</taxon>
        <taxon>Ascomycota</taxon>
        <taxon>Pezizomycotina</taxon>
        <taxon>Sordariomycetes</taxon>
        <taxon>Sordariomycetidae</taxon>
        <taxon>Sordariales</taxon>
        <taxon>Chaetomiaceae</taxon>
        <taxon>Parathielavia</taxon>
    </lineage>
</organism>
<feature type="domain" description="NAD(P)-binding" evidence="1">
    <location>
        <begin position="10"/>
        <end position="197"/>
    </location>
</feature>
<evidence type="ECO:0000313" key="3">
    <source>
        <dbReference type="Proteomes" id="UP001305647"/>
    </source>
</evidence>
<dbReference type="AlphaFoldDB" id="A0AAN6QBR9"/>
<gene>
    <name evidence="2" type="ORF">N658DRAFT_556452</name>
</gene>
<dbReference type="InterPro" id="IPR016040">
    <property type="entry name" value="NAD(P)-bd_dom"/>
</dbReference>
<dbReference type="SUPFAM" id="SSF51735">
    <property type="entry name" value="NAD(P)-binding Rossmann-fold domains"/>
    <property type="match status" value="1"/>
</dbReference>
<reference evidence="2" key="1">
    <citation type="journal article" date="2023" name="Mol. Phylogenet. Evol.">
        <title>Genome-scale phylogeny and comparative genomics of the fungal order Sordariales.</title>
        <authorList>
            <person name="Hensen N."/>
            <person name="Bonometti L."/>
            <person name="Westerberg I."/>
            <person name="Brannstrom I.O."/>
            <person name="Guillou S."/>
            <person name="Cros-Aarteil S."/>
            <person name="Calhoun S."/>
            <person name="Haridas S."/>
            <person name="Kuo A."/>
            <person name="Mondo S."/>
            <person name="Pangilinan J."/>
            <person name="Riley R."/>
            <person name="LaButti K."/>
            <person name="Andreopoulos B."/>
            <person name="Lipzen A."/>
            <person name="Chen C."/>
            <person name="Yan M."/>
            <person name="Daum C."/>
            <person name="Ng V."/>
            <person name="Clum A."/>
            <person name="Steindorff A."/>
            <person name="Ohm R.A."/>
            <person name="Martin F."/>
            <person name="Silar P."/>
            <person name="Natvig D.O."/>
            <person name="Lalanne C."/>
            <person name="Gautier V."/>
            <person name="Ament-Velasquez S.L."/>
            <person name="Kruys A."/>
            <person name="Hutchinson M.I."/>
            <person name="Powell A.J."/>
            <person name="Barry K."/>
            <person name="Miller A.N."/>
            <person name="Grigoriev I.V."/>
            <person name="Debuchy R."/>
            <person name="Gladieux P."/>
            <person name="Hiltunen Thoren M."/>
            <person name="Johannesson H."/>
        </authorList>
    </citation>
    <scope>NUCLEOTIDE SEQUENCE</scope>
    <source>
        <strain evidence="2">CBS 757.83</strain>
    </source>
</reference>
<dbReference type="InterPro" id="IPR051604">
    <property type="entry name" value="Ergot_Alk_Oxidoreductase"/>
</dbReference>
<dbReference type="Gene3D" id="3.90.25.10">
    <property type="entry name" value="UDP-galactose 4-epimerase, domain 1"/>
    <property type="match status" value="1"/>
</dbReference>
<dbReference type="Gene3D" id="3.40.50.720">
    <property type="entry name" value="NAD(P)-binding Rossmann-like Domain"/>
    <property type="match status" value="1"/>
</dbReference>
<keyword evidence="3" id="KW-1185">Reference proteome</keyword>
<comment type="caution">
    <text evidence="2">The sequence shown here is derived from an EMBL/GenBank/DDBJ whole genome shotgun (WGS) entry which is preliminary data.</text>
</comment>
<name>A0AAN6QBR9_9PEZI</name>
<dbReference type="PANTHER" id="PTHR43162:SF1">
    <property type="entry name" value="PRESTALK A DIFFERENTIATION PROTEIN A"/>
    <property type="match status" value="1"/>
</dbReference>
<reference evidence="2" key="2">
    <citation type="submission" date="2023-05" db="EMBL/GenBank/DDBJ databases">
        <authorList>
            <consortium name="Lawrence Berkeley National Laboratory"/>
            <person name="Steindorff A."/>
            <person name="Hensen N."/>
            <person name="Bonometti L."/>
            <person name="Westerberg I."/>
            <person name="Brannstrom I.O."/>
            <person name="Guillou S."/>
            <person name="Cros-Aarteil S."/>
            <person name="Calhoun S."/>
            <person name="Haridas S."/>
            <person name="Kuo A."/>
            <person name="Mondo S."/>
            <person name="Pangilinan J."/>
            <person name="Riley R."/>
            <person name="Labutti K."/>
            <person name="Andreopoulos B."/>
            <person name="Lipzen A."/>
            <person name="Chen C."/>
            <person name="Yanf M."/>
            <person name="Daum C."/>
            <person name="Ng V."/>
            <person name="Clum A."/>
            <person name="Ohm R."/>
            <person name="Martin F."/>
            <person name="Silar P."/>
            <person name="Natvig D."/>
            <person name="Lalanne C."/>
            <person name="Gautier V."/>
            <person name="Ament-Velasquez S.L."/>
            <person name="Kruys A."/>
            <person name="Hutchinson M.I."/>
            <person name="Powell A.J."/>
            <person name="Barry K."/>
            <person name="Miller A.N."/>
            <person name="Grigoriev I.V."/>
            <person name="Debuchy R."/>
            <person name="Gladieux P."/>
            <person name="Thoren M.H."/>
            <person name="Johannesson H."/>
        </authorList>
    </citation>
    <scope>NUCLEOTIDE SEQUENCE</scope>
    <source>
        <strain evidence="2">CBS 757.83</strain>
    </source>
</reference>
<dbReference type="Proteomes" id="UP001305647">
    <property type="component" value="Unassembled WGS sequence"/>
</dbReference>
<dbReference type="PANTHER" id="PTHR43162">
    <property type="match status" value="1"/>
</dbReference>
<dbReference type="Pfam" id="PF13460">
    <property type="entry name" value="NAD_binding_10"/>
    <property type="match status" value="1"/>
</dbReference>